<accession>A0ABP0L597</accession>
<evidence type="ECO:0000256" key="1">
    <source>
        <dbReference type="SAM" id="MobiDB-lite"/>
    </source>
</evidence>
<feature type="compositionally biased region" description="Basic and acidic residues" evidence="1">
    <location>
        <begin position="231"/>
        <end position="250"/>
    </location>
</feature>
<dbReference type="Proteomes" id="UP001642464">
    <property type="component" value="Unassembled WGS sequence"/>
</dbReference>
<feature type="region of interest" description="Disordered" evidence="1">
    <location>
        <begin position="153"/>
        <end position="250"/>
    </location>
</feature>
<evidence type="ECO:0000313" key="2">
    <source>
        <dbReference type="EMBL" id="CAK9033397.1"/>
    </source>
</evidence>
<proteinExistence type="predicted"/>
<comment type="caution">
    <text evidence="2">The sequence shown here is derived from an EMBL/GenBank/DDBJ whole genome shotgun (WGS) entry which is preliminary data.</text>
</comment>
<dbReference type="EMBL" id="CAXAMM010014313">
    <property type="protein sequence ID" value="CAK9033397.1"/>
    <property type="molecule type" value="Genomic_DNA"/>
</dbReference>
<name>A0ABP0L597_9DINO</name>
<sequence length="250" mass="27498">MQAPWHLDYGNPVGTASSTLLQCYEDALRREKTGMPQRAPIAKPMSPWHTVPQWRRPSFLADEDFWASSSRIGVERVEPPSAQLATVSDLERLQEKQDQLLSELLEVKSLLAHRDAEMEALRHEVGAWFRRSNGTDWRTLSTVSAGYRSELQTPTLQGRPSPLLVEQSPQATAQARTALTNSWQSSPLWAAPAMSSPPTAQSAPCAQRACAGVPSSSKKGGTGKSPALPTDVKENKDEKKKDRQHPGCCC</sequence>
<gene>
    <name evidence="2" type="ORF">SCF082_LOCUS20466</name>
</gene>
<protein>
    <submittedName>
        <fullName evidence="2">Uncharacterized protein</fullName>
    </submittedName>
</protein>
<keyword evidence="3" id="KW-1185">Reference proteome</keyword>
<feature type="compositionally biased region" description="Polar residues" evidence="1">
    <location>
        <begin position="167"/>
        <end position="187"/>
    </location>
</feature>
<organism evidence="2 3">
    <name type="scientific">Durusdinium trenchii</name>
    <dbReference type="NCBI Taxonomy" id="1381693"/>
    <lineage>
        <taxon>Eukaryota</taxon>
        <taxon>Sar</taxon>
        <taxon>Alveolata</taxon>
        <taxon>Dinophyceae</taxon>
        <taxon>Suessiales</taxon>
        <taxon>Symbiodiniaceae</taxon>
        <taxon>Durusdinium</taxon>
    </lineage>
</organism>
<reference evidence="2 3" key="1">
    <citation type="submission" date="2024-02" db="EMBL/GenBank/DDBJ databases">
        <authorList>
            <person name="Chen Y."/>
            <person name="Shah S."/>
            <person name="Dougan E. K."/>
            <person name="Thang M."/>
            <person name="Chan C."/>
        </authorList>
    </citation>
    <scope>NUCLEOTIDE SEQUENCE [LARGE SCALE GENOMIC DNA]</scope>
</reference>
<evidence type="ECO:0000313" key="3">
    <source>
        <dbReference type="Proteomes" id="UP001642464"/>
    </source>
</evidence>